<evidence type="ECO:0000313" key="4">
    <source>
        <dbReference type="Proteomes" id="UP000430345"/>
    </source>
</evidence>
<feature type="non-terminal residue" evidence="3">
    <location>
        <position position="98"/>
    </location>
</feature>
<evidence type="ECO:0000256" key="1">
    <source>
        <dbReference type="ARBA" id="ARBA00023125"/>
    </source>
</evidence>
<comment type="caution">
    <text evidence="3">The sequence shown here is derived from an EMBL/GenBank/DDBJ whole genome shotgun (WGS) entry which is preliminary data.</text>
</comment>
<accession>A0A6I1MZ26</accession>
<dbReference type="OrthoDB" id="4278026at2"/>
<gene>
    <name evidence="3" type="ORF">GBZ86_16755</name>
</gene>
<organism evidence="3 4">
    <name type="scientific">Clostridium tarantellae</name>
    <dbReference type="NCBI Taxonomy" id="39493"/>
    <lineage>
        <taxon>Bacteria</taxon>
        <taxon>Bacillati</taxon>
        <taxon>Bacillota</taxon>
        <taxon>Clostridia</taxon>
        <taxon>Eubacteriales</taxon>
        <taxon>Clostridiaceae</taxon>
        <taxon>Clostridium</taxon>
    </lineage>
</organism>
<dbReference type="EMBL" id="WHJC01000652">
    <property type="protein sequence ID" value="MPQ45359.1"/>
    <property type="molecule type" value="Genomic_DNA"/>
</dbReference>
<dbReference type="AlphaFoldDB" id="A0A6I1MZ26"/>
<name>A0A6I1MZ26_9CLOT</name>
<keyword evidence="1" id="KW-0238">DNA-binding</keyword>
<dbReference type="NCBIfam" id="TIGR01766">
    <property type="entry name" value="IS200/IS605 family accessory protein TnpB-like domain"/>
    <property type="match status" value="1"/>
</dbReference>
<feature type="domain" description="Cas12f1-like TNB" evidence="2">
    <location>
        <begin position="64"/>
        <end position="95"/>
    </location>
</feature>
<dbReference type="Proteomes" id="UP000430345">
    <property type="component" value="Unassembled WGS sequence"/>
</dbReference>
<evidence type="ECO:0000259" key="2">
    <source>
        <dbReference type="Pfam" id="PF07282"/>
    </source>
</evidence>
<proteinExistence type="predicted"/>
<keyword evidence="4" id="KW-1185">Reference proteome</keyword>
<dbReference type="Pfam" id="PF07282">
    <property type="entry name" value="Cas12f1-like_TNB"/>
    <property type="match status" value="1"/>
</dbReference>
<evidence type="ECO:0000313" key="3">
    <source>
        <dbReference type="EMBL" id="MPQ45359.1"/>
    </source>
</evidence>
<reference evidence="3 4" key="1">
    <citation type="submission" date="2019-10" db="EMBL/GenBank/DDBJ databases">
        <title>The Genome Sequence of Clostridium tarantellae Isolated from Fish Brain.</title>
        <authorList>
            <person name="Bano L."/>
            <person name="Kiel M."/>
            <person name="Sales G."/>
            <person name="Doxey A.C."/>
            <person name="Mansfield M.J."/>
            <person name="Schiavone M."/>
            <person name="Rossetto O."/>
            <person name="Pirazzini M."/>
            <person name="Dobrindt U."/>
            <person name="Montecucco C."/>
        </authorList>
    </citation>
    <scope>NUCLEOTIDE SEQUENCE [LARGE SCALE GENOMIC DNA]</scope>
    <source>
        <strain evidence="3 4">DSM 3997</strain>
    </source>
</reference>
<protein>
    <submittedName>
        <fullName evidence="3">IS200/IS605 family element transposase accessory protein TnpB</fullName>
    </submittedName>
</protein>
<dbReference type="RefSeq" id="WP_152892529.1">
    <property type="nucleotide sequence ID" value="NZ_WHJC01000652.1"/>
</dbReference>
<sequence>MKYNNNKRKHDQRVKSYINHSLNHLIKSEKPKEIVMENLDFVKWHDRYPKSVKRKLSRWIKGYIRERLEYKCDFNSIIYTYINPAYTSKICNICGGVG</sequence>
<dbReference type="GO" id="GO:0003677">
    <property type="term" value="F:DNA binding"/>
    <property type="evidence" value="ECO:0007669"/>
    <property type="project" value="UniProtKB-KW"/>
</dbReference>
<dbReference type="InterPro" id="IPR010095">
    <property type="entry name" value="Cas12f1-like_TNB"/>
</dbReference>